<dbReference type="InterPro" id="IPR025250">
    <property type="entry name" value="DUF4199"/>
</dbReference>
<keyword evidence="3" id="KW-1185">Reference proteome</keyword>
<evidence type="ECO:0000313" key="2">
    <source>
        <dbReference type="EMBL" id="MCH7410806.1"/>
    </source>
</evidence>
<keyword evidence="1" id="KW-0812">Transmembrane</keyword>
<proteinExistence type="predicted"/>
<reference evidence="2" key="1">
    <citation type="submission" date="2022-03" db="EMBL/GenBank/DDBJ databases">
        <title>De novo assembled genomes of Belliella spp. (Cyclobacteriaceae) strains.</title>
        <authorList>
            <person name="Szabo A."/>
            <person name="Korponai K."/>
            <person name="Felfoldi T."/>
        </authorList>
    </citation>
    <scope>NUCLEOTIDE SEQUENCE</scope>
    <source>
        <strain evidence="2">DSM 111904</strain>
    </source>
</reference>
<dbReference type="EMBL" id="JAKZGP010000047">
    <property type="protein sequence ID" value="MCH7410806.1"/>
    <property type="molecule type" value="Genomic_DNA"/>
</dbReference>
<keyword evidence="1" id="KW-0472">Membrane</keyword>
<feature type="transmembrane region" description="Helical" evidence="1">
    <location>
        <begin position="148"/>
        <end position="166"/>
    </location>
</feature>
<feature type="transmembrane region" description="Helical" evidence="1">
    <location>
        <begin position="77"/>
        <end position="97"/>
    </location>
</feature>
<protein>
    <submittedName>
        <fullName evidence="2">DUF4199 domain-containing protein</fullName>
    </submittedName>
</protein>
<evidence type="ECO:0000256" key="1">
    <source>
        <dbReference type="SAM" id="Phobius"/>
    </source>
</evidence>
<keyword evidence="1" id="KW-1133">Transmembrane helix</keyword>
<comment type="caution">
    <text evidence="2">The sequence shown here is derived from an EMBL/GenBank/DDBJ whole genome shotgun (WGS) entry which is preliminary data.</text>
</comment>
<dbReference type="Pfam" id="PF13858">
    <property type="entry name" value="DUF4199"/>
    <property type="match status" value="1"/>
</dbReference>
<dbReference type="Proteomes" id="UP001165489">
    <property type="component" value="Unassembled WGS sequence"/>
</dbReference>
<sequence length="171" mass="19423">MSKYFSYAIQIGLLGAAFSILAFFGIGLFLEQDPTLSSQLFSFVTVPLFVGAALYFIRWKFNDNHLSFAEGMTVGFVVYFTNALVSFVGITVGLYLAPSLFEIIKENKLLITADKKDFTIEQYGQEVFDRTYQSISELTVVNITLNDFIWKIVFGLFFTIIISIILRRNLN</sequence>
<organism evidence="2 3">
    <name type="scientific">Belliella filtrata</name>
    <dbReference type="NCBI Taxonomy" id="2923435"/>
    <lineage>
        <taxon>Bacteria</taxon>
        <taxon>Pseudomonadati</taxon>
        <taxon>Bacteroidota</taxon>
        <taxon>Cytophagia</taxon>
        <taxon>Cytophagales</taxon>
        <taxon>Cyclobacteriaceae</taxon>
        <taxon>Belliella</taxon>
    </lineage>
</organism>
<gene>
    <name evidence="2" type="ORF">MM239_15470</name>
</gene>
<evidence type="ECO:0000313" key="3">
    <source>
        <dbReference type="Proteomes" id="UP001165489"/>
    </source>
</evidence>
<accession>A0ABS9V319</accession>
<feature type="transmembrane region" description="Helical" evidence="1">
    <location>
        <begin position="36"/>
        <end position="57"/>
    </location>
</feature>
<dbReference type="RefSeq" id="WP_241349168.1">
    <property type="nucleotide sequence ID" value="NZ_JAKZGP010000047.1"/>
</dbReference>
<name>A0ABS9V319_9BACT</name>
<feature type="transmembrane region" description="Helical" evidence="1">
    <location>
        <begin position="7"/>
        <end position="30"/>
    </location>
</feature>